<dbReference type="Proteomes" id="UP000092445">
    <property type="component" value="Unassembled WGS sequence"/>
</dbReference>
<keyword evidence="2" id="KW-1185">Reference proteome</keyword>
<reference evidence="2" key="1">
    <citation type="submission" date="2014-03" db="EMBL/GenBank/DDBJ databases">
        <authorList>
            <person name="Aksoy S."/>
            <person name="Warren W."/>
            <person name="Wilson R.K."/>
        </authorList>
    </citation>
    <scope>NUCLEOTIDE SEQUENCE [LARGE SCALE GENOMIC DNA]</scope>
    <source>
        <strain evidence="2">IAEA</strain>
    </source>
</reference>
<accession>A0A1A9ZZG2</accession>
<evidence type="ECO:0000313" key="2">
    <source>
        <dbReference type="Proteomes" id="UP000092445"/>
    </source>
</evidence>
<dbReference type="AlphaFoldDB" id="A0A1A9ZZG2"/>
<evidence type="ECO:0000313" key="1">
    <source>
        <dbReference type="EnsemblMetazoa" id="GPAI029730-PA"/>
    </source>
</evidence>
<organism evidence="1 2">
    <name type="scientific">Glossina pallidipes</name>
    <name type="common">Tsetse fly</name>
    <dbReference type="NCBI Taxonomy" id="7398"/>
    <lineage>
        <taxon>Eukaryota</taxon>
        <taxon>Metazoa</taxon>
        <taxon>Ecdysozoa</taxon>
        <taxon>Arthropoda</taxon>
        <taxon>Hexapoda</taxon>
        <taxon>Insecta</taxon>
        <taxon>Pterygota</taxon>
        <taxon>Neoptera</taxon>
        <taxon>Endopterygota</taxon>
        <taxon>Diptera</taxon>
        <taxon>Brachycera</taxon>
        <taxon>Muscomorpha</taxon>
        <taxon>Hippoboscoidea</taxon>
        <taxon>Glossinidae</taxon>
        <taxon>Glossina</taxon>
    </lineage>
</organism>
<reference evidence="1" key="2">
    <citation type="submission" date="2020-05" db="UniProtKB">
        <authorList>
            <consortium name="EnsemblMetazoa"/>
        </authorList>
    </citation>
    <scope>IDENTIFICATION</scope>
    <source>
        <strain evidence="1">IAEA</strain>
    </source>
</reference>
<dbReference type="EnsemblMetazoa" id="GPAI029730-RA">
    <property type="protein sequence ID" value="GPAI029730-PA"/>
    <property type="gene ID" value="GPAI029730"/>
</dbReference>
<name>A0A1A9ZZG2_GLOPL</name>
<sequence length="190" mass="22145">MFANSDANKDYIWEVLQGNEVAPLPHNSNIPQIFQGFTTIATTPCENFHKLRFKVDAIKKQRDDRDYRNHRQSRTSCKNRLLSRFTSPGFASTITASENMKKRRELTRQIQRTHCGDDGQWNLLFLQDGKCCDIFPEIFPSLDFEYETSVVTLPPHDNKNEKKEMMPATYYDNCFDDYCDVDNNDGNLNL</sequence>
<proteinExistence type="predicted"/>
<dbReference type="VEuPathDB" id="VectorBase:GPAI029730"/>
<protein>
    <submittedName>
        <fullName evidence="1">Uncharacterized protein</fullName>
    </submittedName>
</protein>